<name>A0A4Y7KVE7_PAPSO</name>
<dbReference type="InterPro" id="IPR017264">
    <property type="entry name" value="Ribosomal_mS37_fun"/>
</dbReference>
<dbReference type="EMBL" id="CM010723">
    <property type="protein sequence ID" value="RZC76340.1"/>
    <property type="molecule type" value="Genomic_DNA"/>
</dbReference>
<gene>
    <name evidence="2" type="ORF">C5167_000419</name>
</gene>
<dbReference type="InterPro" id="IPR031731">
    <property type="entry name" value="CX9C"/>
</dbReference>
<accession>A0A4Y7KVE7</accession>
<dbReference type="AlphaFoldDB" id="A0A4Y7KVE7"/>
<dbReference type="PANTHER" id="PTHR28066:SF1">
    <property type="entry name" value="SMALL RIBOSOMAL SUBUNIT PROTEIN MS37"/>
    <property type="match status" value="1"/>
</dbReference>
<protein>
    <recommendedName>
        <fullName evidence="1">IMS import disulfide relay-system CHCH-CHCH-like Cx9C domain-containing protein</fullName>
    </recommendedName>
</protein>
<feature type="domain" description="IMS import disulfide relay-system CHCH-CHCH-like Cx9C" evidence="1">
    <location>
        <begin position="55"/>
        <end position="93"/>
    </location>
</feature>
<evidence type="ECO:0000313" key="2">
    <source>
        <dbReference type="EMBL" id="RZC76340.1"/>
    </source>
</evidence>
<reference evidence="2 3" key="1">
    <citation type="journal article" date="2018" name="Science">
        <title>The opium poppy genome and morphinan production.</title>
        <authorList>
            <person name="Guo L."/>
            <person name="Winzer T."/>
            <person name="Yang X."/>
            <person name="Li Y."/>
            <person name="Ning Z."/>
            <person name="He Z."/>
            <person name="Teodor R."/>
            <person name="Lu Y."/>
            <person name="Bowser T.A."/>
            <person name="Graham I.A."/>
            <person name="Ye K."/>
        </authorList>
    </citation>
    <scope>NUCLEOTIDE SEQUENCE [LARGE SCALE GENOMIC DNA]</scope>
    <source>
        <strain evidence="3">cv. HN1</strain>
        <tissue evidence="2">Leaves</tissue>
    </source>
</reference>
<organism evidence="2 3">
    <name type="scientific">Papaver somniferum</name>
    <name type="common">Opium poppy</name>
    <dbReference type="NCBI Taxonomy" id="3469"/>
    <lineage>
        <taxon>Eukaryota</taxon>
        <taxon>Viridiplantae</taxon>
        <taxon>Streptophyta</taxon>
        <taxon>Embryophyta</taxon>
        <taxon>Tracheophyta</taxon>
        <taxon>Spermatophyta</taxon>
        <taxon>Magnoliopsida</taxon>
        <taxon>Ranunculales</taxon>
        <taxon>Papaveraceae</taxon>
        <taxon>Papaveroideae</taxon>
        <taxon>Papaver</taxon>
    </lineage>
</organism>
<dbReference type="Gramene" id="RZC76340">
    <property type="protein sequence ID" value="RZC76340"/>
    <property type="gene ID" value="C5167_000419"/>
</dbReference>
<dbReference type="Pfam" id="PF16860">
    <property type="entry name" value="CX9C"/>
    <property type="match status" value="1"/>
</dbReference>
<dbReference type="GO" id="GO:0005739">
    <property type="term" value="C:mitochondrion"/>
    <property type="evidence" value="ECO:0007669"/>
    <property type="project" value="GOC"/>
</dbReference>
<evidence type="ECO:0000313" key="3">
    <source>
        <dbReference type="Proteomes" id="UP000316621"/>
    </source>
</evidence>
<dbReference type="GO" id="GO:0032543">
    <property type="term" value="P:mitochondrial translation"/>
    <property type="evidence" value="ECO:0007669"/>
    <property type="project" value="InterPro"/>
</dbReference>
<feature type="non-terminal residue" evidence="2">
    <location>
        <position position="1"/>
    </location>
</feature>
<dbReference type="STRING" id="3469.A0A4Y7KVE7"/>
<sequence length="133" mass="14955">KSEKGRCWWTGGKGGRGFFLPPKFFSLVLLLHQLKSMGRKAGGLYINPRKFGTLSKPCMKEMMALLNCLATSGNNDDKCVKHKDLLRTCTDTQAGVGRKPWGSINCHLHSLAEQRNNCRFPVKMGFEIFHINV</sequence>
<dbReference type="SUPFAM" id="SSF47072">
    <property type="entry name" value="Cysteine alpha-hairpin motif"/>
    <property type="match status" value="1"/>
</dbReference>
<evidence type="ECO:0000259" key="1">
    <source>
        <dbReference type="Pfam" id="PF16860"/>
    </source>
</evidence>
<proteinExistence type="predicted"/>
<dbReference type="InterPro" id="IPR009069">
    <property type="entry name" value="Cys_alpha_HP_mot_SF"/>
</dbReference>
<dbReference type="GO" id="GO:0003735">
    <property type="term" value="F:structural constituent of ribosome"/>
    <property type="evidence" value="ECO:0007669"/>
    <property type="project" value="InterPro"/>
</dbReference>
<keyword evidence="3" id="KW-1185">Reference proteome</keyword>
<dbReference type="Proteomes" id="UP000316621">
    <property type="component" value="Chromosome 9"/>
</dbReference>
<dbReference type="PANTHER" id="PTHR28066">
    <property type="entry name" value="37S RIBOSOMAL PROTEIN MRP10, MITOCHONDRIAL"/>
    <property type="match status" value="1"/>
</dbReference>